<accession>A0A3M8D9H6</accession>
<dbReference type="InterPro" id="IPR024370">
    <property type="entry name" value="PBP_domain"/>
</dbReference>
<dbReference type="PROSITE" id="PS51257">
    <property type="entry name" value="PROKAR_LIPOPROTEIN"/>
    <property type="match status" value="1"/>
</dbReference>
<keyword evidence="5" id="KW-1185">Reference proteome</keyword>
<evidence type="ECO:0000256" key="1">
    <source>
        <dbReference type="SAM" id="MobiDB-lite"/>
    </source>
</evidence>
<evidence type="ECO:0000313" key="5">
    <source>
        <dbReference type="Proteomes" id="UP000271031"/>
    </source>
</evidence>
<evidence type="ECO:0000313" key="4">
    <source>
        <dbReference type="EMBL" id="RNB84543.1"/>
    </source>
</evidence>
<dbReference type="SUPFAM" id="SSF53850">
    <property type="entry name" value="Periplasmic binding protein-like II"/>
    <property type="match status" value="1"/>
</dbReference>
<feature type="region of interest" description="Disordered" evidence="1">
    <location>
        <begin position="30"/>
        <end position="54"/>
    </location>
</feature>
<gene>
    <name evidence="4" type="ORF">EDM56_20750</name>
</gene>
<dbReference type="Gene3D" id="3.40.190.10">
    <property type="entry name" value="Periplasmic binding protein-like II"/>
    <property type="match status" value="2"/>
</dbReference>
<dbReference type="EMBL" id="RHHQ01000017">
    <property type="protein sequence ID" value="RNB84543.1"/>
    <property type="molecule type" value="Genomic_DNA"/>
</dbReference>
<sequence>MKRSLSLLSYLMLAITFSLSACSTATTQPVVPQQPAQPASSTAPSDQGKTSQPKEITLATTTSTQDSGLLDELLPVFEQKSGIKVKVVAVGTGQAIKLGEDGNADVLLVHSRKAEDEFVAKGFGINAYDVMYNQFYIVGPADDPAGVKTAKTATDAFSAIAAKKAPFISRGDDSGTDKKEKSIWQAAKIKPEGDWYLSSGQGMGATLQMADEKSSYTLTDEATFLSRKMNLQILMKGDKSLLNPYGIIQVKSSQKPDEGMELIQFFVGEEGQKQIGTFGQDKYGKGLFVPNAKKR</sequence>
<dbReference type="Pfam" id="PF12849">
    <property type="entry name" value="PBP_like_2"/>
    <property type="match status" value="1"/>
</dbReference>
<dbReference type="PANTHER" id="PTHR37945:SF1">
    <property type="entry name" value="EXTRACELLULAR TUNGSTATE BINDING PROTEIN"/>
    <property type="match status" value="1"/>
</dbReference>
<dbReference type="Proteomes" id="UP000271031">
    <property type="component" value="Unassembled WGS sequence"/>
</dbReference>
<comment type="caution">
    <text evidence="4">The sequence shown here is derived from an EMBL/GenBank/DDBJ whole genome shotgun (WGS) entry which is preliminary data.</text>
</comment>
<name>A0A3M8D9H6_9BACL</name>
<proteinExistence type="predicted"/>
<evidence type="ECO:0000256" key="2">
    <source>
        <dbReference type="SAM" id="SignalP"/>
    </source>
</evidence>
<reference evidence="4 5" key="1">
    <citation type="submission" date="2018-10" db="EMBL/GenBank/DDBJ databases">
        <title>Phylogenomics of Brevibacillus.</title>
        <authorList>
            <person name="Dunlap C."/>
        </authorList>
    </citation>
    <scope>NUCLEOTIDE SEQUENCE [LARGE SCALE GENOMIC DNA]</scope>
    <source>
        <strain evidence="4 5">JCM 15716</strain>
    </source>
</reference>
<feature type="signal peptide" evidence="2">
    <location>
        <begin position="1"/>
        <end position="20"/>
    </location>
</feature>
<dbReference type="AlphaFoldDB" id="A0A3M8D9H6"/>
<dbReference type="PANTHER" id="PTHR37945">
    <property type="entry name" value="EXTRACELLULAR TUNGSTATE BINDING PROTEIN"/>
    <property type="match status" value="1"/>
</dbReference>
<dbReference type="InterPro" id="IPR052738">
    <property type="entry name" value="ABC-Tungstate_binding"/>
</dbReference>
<keyword evidence="2" id="KW-0732">Signal</keyword>
<organism evidence="4 5">
    <name type="scientific">Brevibacillus fluminis</name>
    <dbReference type="NCBI Taxonomy" id="511487"/>
    <lineage>
        <taxon>Bacteria</taxon>
        <taxon>Bacillati</taxon>
        <taxon>Bacillota</taxon>
        <taxon>Bacilli</taxon>
        <taxon>Bacillales</taxon>
        <taxon>Paenibacillaceae</taxon>
        <taxon>Brevibacillus</taxon>
    </lineage>
</organism>
<feature type="domain" description="PBP" evidence="3">
    <location>
        <begin position="52"/>
        <end position="270"/>
    </location>
</feature>
<feature type="compositionally biased region" description="Low complexity" evidence="1">
    <location>
        <begin position="30"/>
        <end position="45"/>
    </location>
</feature>
<dbReference type="OrthoDB" id="186379at2"/>
<dbReference type="RefSeq" id="WP_122919826.1">
    <property type="nucleotide sequence ID" value="NZ_RHHQ01000017.1"/>
</dbReference>
<protein>
    <submittedName>
        <fullName evidence="4">Tungsten ABC transporter substrate-binding protein</fullName>
    </submittedName>
</protein>
<feature type="chain" id="PRO_5038708388" evidence="2">
    <location>
        <begin position="21"/>
        <end position="295"/>
    </location>
</feature>
<evidence type="ECO:0000259" key="3">
    <source>
        <dbReference type="Pfam" id="PF12849"/>
    </source>
</evidence>